<reference evidence="1" key="1">
    <citation type="submission" date="2019-10" db="EMBL/GenBank/DDBJ databases">
        <title>Draft genome sequence of Panacibacter sp. KCS-6.</title>
        <authorList>
            <person name="Yim K.J."/>
        </authorList>
    </citation>
    <scope>NUCLEOTIDE SEQUENCE</scope>
    <source>
        <strain evidence="1">KCS-6</strain>
    </source>
</reference>
<dbReference type="RefSeq" id="WP_171606475.1">
    <property type="nucleotide sequence ID" value="NZ_WHPF01000002.1"/>
</dbReference>
<gene>
    <name evidence="1" type="ORF">GD597_03730</name>
</gene>
<name>A0A8J8JSA9_9BACT</name>
<dbReference type="EMBL" id="WHPF01000002">
    <property type="protein sequence ID" value="NNV54558.1"/>
    <property type="molecule type" value="Genomic_DNA"/>
</dbReference>
<evidence type="ECO:0000313" key="2">
    <source>
        <dbReference type="Proteomes" id="UP000598971"/>
    </source>
</evidence>
<proteinExistence type="predicted"/>
<sequence>MKLNSDMCDALFYQLPISLKRNIISMLQEYQSACDKHPEWPANFIEGAAIVCEESGELIRAALQEKYEKGRYYDMHKEAIQTGAMALRFLQNAPALPQHQ</sequence>
<organism evidence="1 2">
    <name type="scientific">Limnovirga soli</name>
    <dbReference type="NCBI Taxonomy" id="2656915"/>
    <lineage>
        <taxon>Bacteria</taxon>
        <taxon>Pseudomonadati</taxon>
        <taxon>Bacteroidota</taxon>
        <taxon>Chitinophagia</taxon>
        <taxon>Chitinophagales</taxon>
        <taxon>Chitinophagaceae</taxon>
        <taxon>Limnovirga</taxon>
    </lineage>
</organism>
<comment type="caution">
    <text evidence="1">The sequence shown here is derived from an EMBL/GenBank/DDBJ whole genome shotgun (WGS) entry which is preliminary data.</text>
</comment>
<protein>
    <submittedName>
        <fullName evidence="1">Uncharacterized protein</fullName>
    </submittedName>
</protein>
<dbReference type="AlphaFoldDB" id="A0A8J8JSA9"/>
<accession>A0A8J8JSA9</accession>
<dbReference type="Proteomes" id="UP000598971">
    <property type="component" value="Unassembled WGS sequence"/>
</dbReference>
<evidence type="ECO:0000313" key="1">
    <source>
        <dbReference type="EMBL" id="NNV54558.1"/>
    </source>
</evidence>
<keyword evidence="2" id="KW-1185">Reference proteome</keyword>